<gene>
    <name evidence="3" type="ORF">Mal4_40150</name>
</gene>
<feature type="region of interest" description="Disordered" evidence="1">
    <location>
        <begin position="26"/>
        <end position="48"/>
    </location>
</feature>
<dbReference type="OrthoDB" id="290419at2"/>
<keyword evidence="4" id="KW-1185">Reference proteome</keyword>
<dbReference type="InterPro" id="IPR009350">
    <property type="entry name" value="Phage_tail_T"/>
</dbReference>
<dbReference type="KEGG" id="mri:Mal4_40150"/>
<dbReference type="Proteomes" id="UP000320496">
    <property type="component" value="Chromosome"/>
</dbReference>
<dbReference type="Pfam" id="PF06223">
    <property type="entry name" value="Phage_tail_T"/>
    <property type="match status" value="1"/>
</dbReference>
<organism evidence="3 4">
    <name type="scientific">Maioricimonas rarisocia</name>
    <dbReference type="NCBI Taxonomy" id="2528026"/>
    <lineage>
        <taxon>Bacteria</taxon>
        <taxon>Pseudomonadati</taxon>
        <taxon>Planctomycetota</taxon>
        <taxon>Planctomycetia</taxon>
        <taxon>Planctomycetales</taxon>
        <taxon>Planctomycetaceae</taxon>
        <taxon>Maioricimonas</taxon>
    </lineage>
</organism>
<dbReference type="RefSeq" id="WP_145370828.1">
    <property type="nucleotide sequence ID" value="NZ_CP036275.1"/>
</dbReference>
<feature type="compositionally biased region" description="Basic and acidic residues" evidence="1">
    <location>
        <begin position="26"/>
        <end position="46"/>
    </location>
</feature>
<name>A0A517ZB58_9PLAN</name>
<dbReference type="EMBL" id="CP036275">
    <property type="protein sequence ID" value="QDU39669.1"/>
    <property type="molecule type" value="Genomic_DNA"/>
</dbReference>
<evidence type="ECO:0000259" key="2">
    <source>
        <dbReference type="Pfam" id="PF06223"/>
    </source>
</evidence>
<feature type="domain" description="Minor tail T" evidence="2">
    <location>
        <begin position="12"/>
        <end position="59"/>
    </location>
</feature>
<reference evidence="3 4" key="1">
    <citation type="submission" date="2019-02" db="EMBL/GenBank/DDBJ databases">
        <title>Deep-cultivation of Planctomycetes and their phenomic and genomic characterization uncovers novel biology.</title>
        <authorList>
            <person name="Wiegand S."/>
            <person name="Jogler M."/>
            <person name="Boedeker C."/>
            <person name="Pinto D."/>
            <person name="Vollmers J."/>
            <person name="Rivas-Marin E."/>
            <person name="Kohn T."/>
            <person name="Peeters S.H."/>
            <person name="Heuer A."/>
            <person name="Rast P."/>
            <person name="Oberbeckmann S."/>
            <person name="Bunk B."/>
            <person name="Jeske O."/>
            <person name="Meyerdierks A."/>
            <person name="Storesund J.E."/>
            <person name="Kallscheuer N."/>
            <person name="Luecker S."/>
            <person name="Lage O.M."/>
            <person name="Pohl T."/>
            <person name="Merkel B.J."/>
            <person name="Hornburger P."/>
            <person name="Mueller R.-W."/>
            <person name="Bruemmer F."/>
            <person name="Labrenz M."/>
            <person name="Spormann A.M."/>
            <person name="Op den Camp H."/>
            <person name="Overmann J."/>
            <person name="Amann R."/>
            <person name="Jetten M.S.M."/>
            <person name="Mascher T."/>
            <person name="Medema M.H."/>
            <person name="Devos D.P."/>
            <person name="Kaster A.-K."/>
            <person name="Ovreas L."/>
            <person name="Rohde M."/>
            <person name="Galperin M.Y."/>
            <person name="Jogler C."/>
        </authorList>
    </citation>
    <scope>NUCLEOTIDE SEQUENCE [LARGE SCALE GENOMIC DNA]</scope>
    <source>
        <strain evidence="3 4">Mal4</strain>
    </source>
</reference>
<evidence type="ECO:0000313" key="3">
    <source>
        <dbReference type="EMBL" id="QDU39669.1"/>
    </source>
</evidence>
<evidence type="ECO:0000313" key="4">
    <source>
        <dbReference type="Proteomes" id="UP000320496"/>
    </source>
</evidence>
<accession>A0A517ZB58</accession>
<evidence type="ECO:0000256" key="1">
    <source>
        <dbReference type="SAM" id="MobiDB-lite"/>
    </source>
</evidence>
<protein>
    <recommendedName>
        <fullName evidence="2">Minor tail T domain-containing protein</fullName>
    </recommendedName>
</protein>
<dbReference type="AlphaFoldDB" id="A0A517ZB58"/>
<proteinExistence type="predicted"/>
<sequence>MVHARQRSAWNHTAALLALIANTHRDPKTTRPFRPADFHPLPEPRQRPRTIVPLTTLKDVFVDRPGVRRVR</sequence>